<dbReference type="EMBL" id="BMFR01000006">
    <property type="protein sequence ID" value="GGG73924.1"/>
    <property type="molecule type" value="Genomic_DNA"/>
</dbReference>
<organism evidence="1 2">
    <name type="scientific">Virgibacillus oceani</name>
    <dbReference type="NCBI Taxonomy" id="1479511"/>
    <lineage>
        <taxon>Bacteria</taxon>
        <taxon>Bacillati</taxon>
        <taxon>Bacillota</taxon>
        <taxon>Bacilli</taxon>
        <taxon>Bacillales</taxon>
        <taxon>Bacillaceae</taxon>
        <taxon>Virgibacillus</taxon>
    </lineage>
</organism>
<proteinExistence type="predicted"/>
<evidence type="ECO:0000313" key="2">
    <source>
        <dbReference type="Proteomes" id="UP000622860"/>
    </source>
</evidence>
<comment type="caution">
    <text evidence="1">The sequence shown here is derived from an EMBL/GenBank/DDBJ whole genome shotgun (WGS) entry which is preliminary data.</text>
</comment>
<dbReference type="InterPro" id="IPR054055">
    <property type="entry name" value="YpzH"/>
</dbReference>
<name>A0A917M2Y3_9BACI</name>
<accession>A0A917M2Y3</accession>
<keyword evidence="2" id="KW-1185">Reference proteome</keyword>
<dbReference type="RefSeq" id="WP_188455069.1">
    <property type="nucleotide sequence ID" value="NZ_BMFR01000006.1"/>
</dbReference>
<protein>
    <submittedName>
        <fullName evidence="1">Uncharacterized protein</fullName>
    </submittedName>
</protein>
<sequence length="63" mass="6883">MSRIVAIVSLNPSLVTGGVAIFIAKNEEEQKQIAFSLEKIMDATAHDLKNGTFILVDHNTKIT</sequence>
<dbReference type="AlphaFoldDB" id="A0A917M2Y3"/>
<evidence type="ECO:0000313" key="1">
    <source>
        <dbReference type="EMBL" id="GGG73924.1"/>
    </source>
</evidence>
<dbReference type="Proteomes" id="UP000622860">
    <property type="component" value="Unassembled WGS sequence"/>
</dbReference>
<reference evidence="1" key="1">
    <citation type="journal article" date="2014" name="Int. J. Syst. Evol. Microbiol.">
        <title>Complete genome sequence of Corynebacterium casei LMG S-19264T (=DSM 44701T), isolated from a smear-ripened cheese.</title>
        <authorList>
            <consortium name="US DOE Joint Genome Institute (JGI-PGF)"/>
            <person name="Walter F."/>
            <person name="Albersmeier A."/>
            <person name="Kalinowski J."/>
            <person name="Ruckert C."/>
        </authorList>
    </citation>
    <scope>NUCLEOTIDE SEQUENCE</scope>
    <source>
        <strain evidence="1">CGMCC 1.12754</strain>
    </source>
</reference>
<gene>
    <name evidence="1" type="ORF">GCM10011398_18090</name>
</gene>
<reference evidence="1" key="2">
    <citation type="submission" date="2020-09" db="EMBL/GenBank/DDBJ databases">
        <authorList>
            <person name="Sun Q."/>
            <person name="Zhou Y."/>
        </authorList>
    </citation>
    <scope>NUCLEOTIDE SEQUENCE</scope>
    <source>
        <strain evidence="1">CGMCC 1.12754</strain>
    </source>
</reference>
<dbReference type="Pfam" id="PF21835">
    <property type="entry name" value="YIEGIA_cap"/>
    <property type="match status" value="1"/>
</dbReference>